<evidence type="ECO:0000256" key="2">
    <source>
        <dbReference type="ARBA" id="ARBA00022679"/>
    </source>
</evidence>
<dbReference type="CDD" id="cd24134">
    <property type="entry name" value="ASKHA_NBD_OSGEPL1_QRI7_euk"/>
    <property type="match status" value="1"/>
</dbReference>
<dbReference type="PANTHER" id="PTHR11735">
    <property type="entry name" value="TRNA N6-ADENOSINE THREONYLCARBAMOYLTRANSFERASE"/>
    <property type="match status" value="1"/>
</dbReference>
<dbReference type="Gene3D" id="3.30.420.40">
    <property type="match status" value="2"/>
</dbReference>
<keyword evidence="2 7" id="KW-0808">Transferase</keyword>
<keyword evidence="3 7" id="KW-0819">tRNA processing</keyword>
<dbReference type="Pfam" id="PF00814">
    <property type="entry name" value="TsaD"/>
    <property type="match status" value="1"/>
</dbReference>
<feature type="compositionally biased region" description="Basic and acidic residues" evidence="8">
    <location>
        <begin position="385"/>
        <end position="395"/>
    </location>
</feature>
<evidence type="ECO:0000256" key="4">
    <source>
        <dbReference type="ARBA" id="ARBA00022723"/>
    </source>
</evidence>
<evidence type="ECO:0000256" key="1">
    <source>
        <dbReference type="ARBA" id="ARBA00012156"/>
    </source>
</evidence>
<dbReference type="InterPro" id="IPR000905">
    <property type="entry name" value="Gcp-like_dom"/>
</dbReference>
<dbReference type="Proteomes" id="UP001215598">
    <property type="component" value="Unassembled WGS sequence"/>
</dbReference>
<dbReference type="InterPro" id="IPR043129">
    <property type="entry name" value="ATPase_NBD"/>
</dbReference>
<comment type="cofactor">
    <cofactor evidence="7">
        <name>a divalent metal cation</name>
        <dbReference type="ChEBI" id="CHEBI:60240"/>
    </cofactor>
    <text evidence="7">Binds 1 divalent metal cation per subunit.</text>
</comment>
<feature type="region of interest" description="Disordered" evidence="8">
    <location>
        <begin position="356"/>
        <end position="395"/>
    </location>
</feature>
<sequence>MLHASRIVRSLGRPFRVLALESSADDTCAAVVDSSRRIWSNVIHSQHELHQAAGGIQPLVALLAHQRNMPSVVQRALAEAKLEMADIDGVAFTRGPGIPGCLSVCCNAAKTLAAATNKPLVGVHHMQAHTLTPELTSSTPPQFPFLSLLVSGGHTMIVHVLSRTEFRILVNTVDKSIGAAIDRVVTLLKIPWTELGPGPGLESFCAEGGPNNPDVHYPPPEIMRGQLAFSYAGLHSWVERTIRSSGGLENVDRRVLARTFQAAAFDQLGDKLLLAINRCRVHGRPVKELVVSGGVASNTALRLRLQQYLQRSKTHITAVFPDPALCVDNAAMIAWASMHRFEAGDHDDYSIDPLPSWSLDALTNPPPNIDSSAEHQKAQKPQSRHIADGTRIQKE</sequence>
<comment type="caution">
    <text evidence="10">The sequence shown here is derived from an EMBL/GenBank/DDBJ whole genome shotgun (WGS) entry which is preliminary data.</text>
</comment>
<comment type="subunit">
    <text evidence="7">Homodimer.</text>
</comment>
<keyword evidence="11" id="KW-1185">Reference proteome</keyword>
<proteinExistence type="inferred from homology"/>
<evidence type="ECO:0000256" key="5">
    <source>
        <dbReference type="ARBA" id="ARBA00023315"/>
    </source>
</evidence>
<evidence type="ECO:0000313" key="11">
    <source>
        <dbReference type="Proteomes" id="UP001215598"/>
    </source>
</evidence>
<protein>
    <recommendedName>
        <fullName evidence="1">N(6)-L-threonylcarbamoyladenine synthase</fullName>
        <ecNumber evidence="1">2.3.1.234</ecNumber>
    </recommendedName>
</protein>
<dbReference type="SUPFAM" id="SSF53067">
    <property type="entry name" value="Actin-like ATPase domain"/>
    <property type="match status" value="1"/>
</dbReference>
<dbReference type="InterPro" id="IPR022450">
    <property type="entry name" value="TsaD"/>
</dbReference>
<evidence type="ECO:0000256" key="7">
    <source>
        <dbReference type="HAMAP-Rule" id="MF_03179"/>
    </source>
</evidence>
<dbReference type="NCBIfam" id="TIGR00329">
    <property type="entry name" value="gcp_kae1"/>
    <property type="match status" value="1"/>
</dbReference>
<reference evidence="10" key="1">
    <citation type="submission" date="2023-03" db="EMBL/GenBank/DDBJ databases">
        <title>Massive genome expansion in bonnet fungi (Mycena s.s.) driven by repeated elements and novel gene families across ecological guilds.</title>
        <authorList>
            <consortium name="Lawrence Berkeley National Laboratory"/>
            <person name="Harder C.B."/>
            <person name="Miyauchi S."/>
            <person name="Viragh M."/>
            <person name="Kuo A."/>
            <person name="Thoen E."/>
            <person name="Andreopoulos B."/>
            <person name="Lu D."/>
            <person name="Skrede I."/>
            <person name="Drula E."/>
            <person name="Henrissat B."/>
            <person name="Morin E."/>
            <person name="Kohler A."/>
            <person name="Barry K."/>
            <person name="LaButti K."/>
            <person name="Morin E."/>
            <person name="Salamov A."/>
            <person name="Lipzen A."/>
            <person name="Mereny Z."/>
            <person name="Hegedus B."/>
            <person name="Baldrian P."/>
            <person name="Stursova M."/>
            <person name="Weitz H."/>
            <person name="Taylor A."/>
            <person name="Grigoriev I.V."/>
            <person name="Nagy L.G."/>
            <person name="Martin F."/>
            <person name="Kauserud H."/>
        </authorList>
    </citation>
    <scope>NUCLEOTIDE SEQUENCE</scope>
    <source>
        <strain evidence="10">CBHHK182m</strain>
    </source>
</reference>
<gene>
    <name evidence="10" type="ORF">B0H16DRAFT_1403186</name>
</gene>
<dbReference type="AlphaFoldDB" id="A0AAD7P0B5"/>
<comment type="function">
    <text evidence="7">Required for the formation of a threonylcarbamoyl group on adenosine at position 37 (t(6)A37) in mitochondrial tRNAs that read codons beginning with adenine. Probably involved in the transfer of the threonylcarbamoyl moiety of threonylcarbamoyl-AMP (TC-AMP) to the N6 group of A37. Involved in mitochondrial genome maintenance.</text>
</comment>
<dbReference type="HAMAP" id="MF_01445">
    <property type="entry name" value="TsaD"/>
    <property type="match status" value="1"/>
</dbReference>
<evidence type="ECO:0000256" key="8">
    <source>
        <dbReference type="SAM" id="MobiDB-lite"/>
    </source>
</evidence>
<evidence type="ECO:0000256" key="6">
    <source>
        <dbReference type="ARBA" id="ARBA00048117"/>
    </source>
</evidence>
<dbReference type="GO" id="GO:0061711">
    <property type="term" value="F:tRNA N(6)-L-threonylcarbamoyladenine synthase activity"/>
    <property type="evidence" value="ECO:0007669"/>
    <property type="project" value="UniProtKB-EC"/>
</dbReference>
<dbReference type="GO" id="GO:0072670">
    <property type="term" value="P:mitochondrial tRNA threonylcarbamoyladenosine modification"/>
    <property type="evidence" value="ECO:0007669"/>
    <property type="project" value="TreeGrafter"/>
</dbReference>
<keyword evidence="4 7" id="KW-0479">Metal-binding</keyword>
<comment type="catalytic activity">
    <reaction evidence="6 7">
        <text>L-threonylcarbamoyladenylate + adenosine(37) in tRNA = N(6)-L-threonylcarbamoyladenosine(37) in tRNA + AMP + H(+)</text>
        <dbReference type="Rhea" id="RHEA:37059"/>
        <dbReference type="Rhea" id="RHEA-COMP:10162"/>
        <dbReference type="Rhea" id="RHEA-COMP:10163"/>
        <dbReference type="ChEBI" id="CHEBI:15378"/>
        <dbReference type="ChEBI" id="CHEBI:73682"/>
        <dbReference type="ChEBI" id="CHEBI:74411"/>
        <dbReference type="ChEBI" id="CHEBI:74418"/>
        <dbReference type="ChEBI" id="CHEBI:456215"/>
        <dbReference type="EC" id="2.3.1.234"/>
    </reaction>
</comment>
<keyword evidence="7" id="KW-0496">Mitochondrion</keyword>
<keyword evidence="5 7" id="KW-0012">Acyltransferase</keyword>
<evidence type="ECO:0000313" key="10">
    <source>
        <dbReference type="EMBL" id="KAJ7782860.1"/>
    </source>
</evidence>
<organism evidence="10 11">
    <name type="scientific">Mycena metata</name>
    <dbReference type="NCBI Taxonomy" id="1033252"/>
    <lineage>
        <taxon>Eukaryota</taxon>
        <taxon>Fungi</taxon>
        <taxon>Dikarya</taxon>
        <taxon>Basidiomycota</taxon>
        <taxon>Agaricomycotina</taxon>
        <taxon>Agaricomycetes</taxon>
        <taxon>Agaricomycetidae</taxon>
        <taxon>Agaricales</taxon>
        <taxon>Marasmiineae</taxon>
        <taxon>Mycenaceae</taxon>
        <taxon>Mycena</taxon>
    </lineage>
</organism>
<comment type="similarity">
    <text evidence="7">Belongs to the KAE1 / TsaD family.</text>
</comment>
<accession>A0AAD7P0B5</accession>
<dbReference type="FunFam" id="3.30.420.40:FF:000012">
    <property type="entry name" value="tRNA N6-adenosine threonylcarbamoyltransferase"/>
    <property type="match status" value="1"/>
</dbReference>
<evidence type="ECO:0000256" key="3">
    <source>
        <dbReference type="ARBA" id="ARBA00022694"/>
    </source>
</evidence>
<dbReference type="InterPro" id="IPR017861">
    <property type="entry name" value="KAE1/TsaD"/>
</dbReference>
<dbReference type="GO" id="GO:0005739">
    <property type="term" value="C:mitochondrion"/>
    <property type="evidence" value="ECO:0007669"/>
    <property type="project" value="UniProtKB-SubCell"/>
</dbReference>
<dbReference type="PANTHER" id="PTHR11735:SF6">
    <property type="entry name" value="TRNA N6-ADENOSINE THREONYLCARBAMOYLTRANSFERASE, MITOCHONDRIAL"/>
    <property type="match status" value="1"/>
</dbReference>
<dbReference type="EMBL" id="JARKIB010000003">
    <property type="protein sequence ID" value="KAJ7782860.1"/>
    <property type="molecule type" value="Genomic_DNA"/>
</dbReference>
<dbReference type="EC" id="2.3.1.234" evidence="1"/>
<feature type="domain" description="Gcp-like" evidence="9">
    <location>
        <begin position="38"/>
        <end position="335"/>
    </location>
</feature>
<comment type="subcellular location">
    <subcellularLocation>
        <location evidence="7">Mitochondrion</location>
    </subcellularLocation>
</comment>
<evidence type="ECO:0000259" key="9">
    <source>
        <dbReference type="Pfam" id="PF00814"/>
    </source>
</evidence>
<name>A0AAD7P0B5_9AGAR</name>
<dbReference type="PRINTS" id="PR00789">
    <property type="entry name" value="OSIALOPTASE"/>
</dbReference>
<dbReference type="GO" id="GO:0046872">
    <property type="term" value="F:metal ion binding"/>
    <property type="evidence" value="ECO:0007669"/>
    <property type="project" value="UniProtKB-KW"/>
</dbReference>